<keyword evidence="2" id="KW-1185">Reference proteome</keyword>
<dbReference type="AlphaFoldDB" id="A0AAG5DPS7"/>
<evidence type="ECO:0000313" key="2">
    <source>
        <dbReference type="Proteomes" id="UP000075880"/>
    </source>
</evidence>
<proteinExistence type="predicted"/>
<organism evidence="1 2">
    <name type="scientific">Anopheles atroparvus</name>
    <name type="common">European mosquito</name>
    <dbReference type="NCBI Taxonomy" id="41427"/>
    <lineage>
        <taxon>Eukaryota</taxon>
        <taxon>Metazoa</taxon>
        <taxon>Ecdysozoa</taxon>
        <taxon>Arthropoda</taxon>
        <taxon>Hexapoda</taxon>
        <taxon>Insecta</taxon>
        <taxon>Pterygota</taxon>
        <taxon>Neoptera</taxon>
        <taxon>Endopterygota</taxon>
        <taxon>Diptera</taxon>
        <taxon>Nematocera</taxon>
        <taxon>Culicoidea</taxon>
        <taxon>Culicidae</taxon>
        <taxon>Anophelinae</taxon>
        <taxon>Anopheles</taxon>
    </lineage>
</organism>
<accession>A0AAG5DPS7</accession>
<name>A0AAG5DPS7_ANOAO</name>
<protein>
    <submittedName>
        <fullName evidence="1">Uncharacterized protein</fullName>
    </submittedName>
</protein>
<sequence>MIPDLRRLERLSHGNIEAAEQFTGAFVHGVHCRHLGQQQRVGSRTTGGHPGRRVLLRTFRDFVRIKGEHIRMLEVHRGHLFDSFLLLLDLDQSFLRHPFEKGADLLVGGFLHLNPFRNLRLHVLGVEGAG</sequence>
<dbReference type="EnsemblMetazoa" id="ENSAATROPT013913">
    <property type="protein sequence ID" value="ENSAATROPP012673"/>
    <property type="gene ID" value="ENSAATROPG011292"/>
</dbReference>
<evidence type="ECO:0000313" key="1">
    <source>
        <dbReference type="EnsemblMetazoa" id="ENSAATROPP012673"/>
    </source>
</evidence>
<reference evidence="1" key="1">
    <citation type="submission" date="2024-04" db="UniProtKB">
        <authorList>
            <consortium name="EnsemblMetazoa"/>
        </authorList>
    </citation>
    <scope>IDENTIFICATION</scope>
    <source>
        <strain evidence="1">EBRO</strain>
    </source>
</reference>
<dbReference type="Proteomes" id="UP000075880">
    <property type="component" value="Unassembled WGS sequence"/>
</dbReference>